<dbReference type="Proteomes" id="UP001500635">
    <property type="component" value="Unassembled WGS sequence"/>
</dbReference>
<dbReference type="SUPFAM" id="SSF75304">
    <property type="entry name" value="Amidase signature (AS) enzymes"/>
    <property type="match status" value="1"/>
</dbReference>
<dbReference type="EC" id="3.5.1.4" evidence="3"/>
<evidence type="ECO:0000256" key="1">
    <source>
        <dbReference type="ARBA" id="ARBA00001311"/>
    </source>
</evidence>
<feature type="domain" description="Amidase" evidence="4">
    <location>
        <begin position="29"/>
        <end position="457"/>
    </location>
</feature>
<evidence type="ECO:0000313" key="5">
    <source>
        <dbReference type="EMBL" id="GAA4389981.1"/>
    </source>
</evidence>
<proteinExistence type="inferred from homology"/>
<dbReference type="InterPro" id="IPR000120">
    <property type="entry name" value="Amidase"/>
</dbReference>
<dbReference type="InterPro" id="IPR023631">
    <property type="entry name" value="Amidase_dom"/>
</dbReference>
<dbReference type="InterPro" id="IPR036928">
    <property type="entry name" value="AS_sf"/>
</dbReference>
<accession>A0ABP8JFV8</accession>
<gene>
    <name evidence="5" type="ORF">GCM10023147_17410</name>
</gene>
<evidence type="ECO:0000256" key="3">
    <source>
        <dbReference type="ARBA" id="ARBA00012922"/>
    </source>
</evidence>
<dbReference type="PROSITE" id="PS00571">
    <property type="entry name" value="AMIDASES"/>
    <property type="match status" value="1"/>
</dbReference>
<dbReference type="PANTHER" id="PTHR11895:SF7">
    <property type="entry name" value="GLUTAMYL-TRNA(GLN) AMIDOTRANSFERASE SUBUNIT A, MITOCHONDRIAL"/>
    <property type="match status" value="1"/>
</dbReference>
<dbReference type="EMBL" id="BAABFR010000020">
    <property type="protein sequence ID" value="GAA4389981.1"/>
    <property type="molecule type" value="Genomic_DNA"/>
</dbReference>
<evidence type="ECO:0000256" key="2">
    <source>
        <dbReference type="ARBA" id="ARBA00009199"/>
    </source>
</evidence>
<comment type="catalytic activity">
    <reaction evidence="1">
        <text>a monocarboxylic acid amide + H2O = a monocarboxylate + NH4(+)</text>
        <dbReference type="Rhea" id="RHEA:12020"/>
        <dbReference type="ChEBI" id="CHEBI:15377"/>
        <dbReference type="ChEBI" id="CHEBI:28938"/>
        <dbReference type="ChEBI" id="CHEBI:35757"/>
        <dbReference type="ChEBI" id="CHEBI:83628"/>
        <dbReference type="EC" id="3.5.1.4"/>
    </reaction>
</comment>
<evidence type="ECO:0000313" key="6">
    <source>
        <dbReference type="Proteomes" id="UP001500635"/>
    </source>
</evidence>
<dbReference type="Gene3D" id="3.90.1300.10">
    <property type="entry name" value="Amidase signature (AS) domain"/>
    <property type="match status" value="1"/>
</dbReference>
<name>A0ABP8JFV8_9ACTN</name>
<dbReference type="PANTHER" id="PTHR11895">
    <property type="entry name" value="TRANSAMIDASE"/>
    <property type="match status" value="1"/>
</dbReference>
<dbReference type="RefSeq" id="WP_344993830.1">
    <property type="nucleotide sequence ID" value="NZ_BAABFR010000020.1"/>
</dbReference>
<dbReference type="Pfam" id="PF01425">
    <property type="entry name" value="Amidase"/>
    <property type="match status" value="1"/>
</dbReference>
<organism evidence="5 6">
    <name type="scientific">Tsukamurella soli</name>
    <dbReference type="NCBI Taxonomy" id="644556"/>
    <lineage>
        <taxon>Bacteria</taxon>
        <taxon>Bacillati</taxon>
        <taxon>Actinomycetota</taxon>
        <taxon>Actinomycetes</taxon>
        <taxon>Mycobacteriales</taxon>
        <taxon>Tsukamurellaceae</taxon>
        <taxon>Tsukamurella</taxon>
    </lineage>
</organism>
<reference evidence="6" key="1">
    <citation type="journal article" date="2019" name="Int. J. Syst. Evol. Microbiol.">
        <title>The Global Catalogue of Microorganisms (GCM) 10K type strain sequencing project: providing services to taxonomists for standard genome sequencing and annotation.</title>
        <authorList>
            <consortium name="The Broad Institute Genomics Platform"/>
            <consortium name="The Broad Institute Genome Sequencing Center for Infectious Disease"/>
            <person name="Wu L."/>
            <person name="Ma J."/>
        </authorList>
    </citation>
    <scope>NUCLEOTIDE SEQUENCE [LARGE SCALE GENOMIC DNA]</scope>
    <source>
        <strain evidence="6">JCM 17688</strain>
    </source>
</reference>
<evidence type="ECO:0000259" key="4">
    <source>
        <dbReference type="Pfam" id="PF01425"/>
    </source>
</evidence>
<protein>
    <recommendedName>
        <fullName evidence="3">amidase</fullName>
        <ecNumber evidence="3">3.5.1.4</ecNumber>
    </recommendedName>
</protein>
<sequence length="482" mass="50343">MADIKDVFDAKDAVGLGALVAAGEVTSSELVDEAIRRVELLNPRLNALTYVDFDRARAAAATVGTTSALSGVPFVMKDLAVEWAGYPVTNGSRYWKDHVATGNWTLAQRALDAGLIPLGKSNVPEGGWAGTTEPALHGPTVNPWDPSLIPGGSSGGSSVAVASRMVPIADASDGGGSIRIPASINGLVGLKPSRGRITFGPMLTDFWCGGAVFLCVSRSVRDTAAYLDIVAGAEPGEPYALDLPGEPYAAARTRAPGPLRIGVVTQGPDGGAVSDDVAAAVAQAAGLCRDLGHHVDGLDLRFAIELMGHVFCRIGAVAAAASYAFGAATVGHEVTEDDVEPVTWAMIQLGRSITGPEHYVDVELLRGFARDYVRQQQAVDVVLAPVLPESAPEIGFLDMRHQDLTTYNDLMTRGAVFTAPVNLSGQPAITLPIGRTAEGSPVGVQFIAPIGREDVLLGLARTLEEAAPWSDRRPSVTRDVLG</sequence>
<keyword evidence="6" id="KW-1185">Reference proteome</keyword>
<comment type="similarity">
    <text evidence="2">Belongs to the amidase family.</text>
</comment>
<comment type="caution">
    <text evidence="5">The sequence shown here is derived from an EMBL/GenBank/DDBJ whole genome shotgun (WGS) entry which is preliminary data.</text>
</comment>
<dbReference type="InterPro" id="IPR020556">
    <property type="entry name" value="Amidase_CS"/>
</dbReference>